<organism evidence="2 3">
    <name type="scientific">Mytilus edulis</name>
    <name type="common">Blue mussel</name>
    <dbReference type="NCBI Taxonomy" id="6550"/>
    <lineage>
        <taxon>Eukaryota</taxon>
        <taxon>Metazoa</taxon>
        <taxon>Spiralia</taxon>
        <taxon>Lophotrochozoa</taxon>
        <taxon>Mollusca</taxon>
        <taxon>Bivalvia</taxon>
        <taxon>Autobranchia</taxon>
        <taxon>Pteriomorphia</taxon>
        <taxon>Mytilida</taxon>
        <taxon>Mytiloidea</taxon>
        <taxon>Mytilidae</taxon>
        <taxon>Mytilinae</taxon>
        <taxon>Mytilus</taxon>
    </lineage>
</organism>
<gene>
    <name evidence="2" type="ORF">MEDL_51825</name>
</gene>
<proteinExistence type="predicted"/>
<sequence length="151" mass="16517">MLMALNTSEISNKTDVGKEIKDNTTYAKVVKKDKNECLGKINPNDKVEISENSTKPKVPTTDNEGEMATEGELKRKNSTVQCEEDNSNKNVGLNKIMSDYGDTPVVISVSVGKQTIFIDLKDCNVLNSLSNDGILENAITSVQMSTNVTKK</sequence>
<evidence type="ECO:0000313" key="3">
    <source>
        <dbReference type="Proteomes" id="UP000683360"/>
    </source>
</evidence>
<dbReference type="OrthoDB" id="6111191at2759"/>
<dbReference type="AlphaFoldDB" id="A0A8S3U9N9"/>
<keyword evidence="3" id="KW-1185">Reference proteome</keyword>
<evidence type="ECO:0000313" key="2">
    <source>
        <dbReference type="EMBL" id="CAG2239481.1"/>
    </source>
</evidence>
<reference evidence="2" key="1">
    <citation type="submission" date="2021-03" db="EMBL/GenBank/DDBJ databases">
        <authorList>
            <person name="Bekaert M."/>
        </authorList>
    </citation>
    <scope>NUCLEOTIDE SEQUENCE</scope>
</reference>
<dbReference type="EMBL" id="CAJPWZ010002521">
    <property type="protein sequence ID" value="CAG2239481.1"/>
    <property type="molecule type" value="Genomic_DNA"/>
</dbReference>
<accession>A0A8S3U9N9</accession>
<protein>
    <submittedName>
        <fullName evidence="2">Uncharacterized protein</fullName>
    </submittedName>
</protein>
<feature type="region of interest" description="Disordered" evidence="1">
    <location>
        <begin position="41"/>
        <end position="86"/>
    </location>
</feature>
<name>A0A8S3U9N9_MYTED</name>
<comment type="caution">
    <text evidence="2">The sequence shown here is derived from an EMBL/GenBank/DDBJ whole genome shotgun (WGS) entry which is preliminary data.</text>
</comment>
<dbReference type="Proteomes" id="UP000683360">
    <property type="component" value="Unassembled WGS sequence"/>
</dbReference>
<evidence type="ECO:0000256" key="1">
    <source>
        <dbReference type="SAM" id="MobiDB-lite"/>
    </source>
</evidence>